<evidence type="ECO:0000256" key="4">
    <source>
        <dbReference type="ARBA" id="ARBA00022833"/>
    </source>
</evidence>
<dbReference type="PANTHER" id="PTHR46481">
    <property type="entry name" value="ZINC FINGER BED DOMAIN-CONTAINING PROTEIN 4"/>
    <property type="match status" value="1"/>
</dbReference>
<comment type="subcellular location">
    <subcellularLocation>
        <location evidence="1">Nucleus</location>
    </subcellularLocation>
</comment>
<feature type="domain" description="HAT C-terminal dimerisation" evidence="7">
    <location>
        <begin position="325"/>
        <end position="403"/>
    </location>
</feature>
<dbReference type="Proteomes" id="UP000054549">
    <property type="component" value="Unassembled WGS sequence"/>
</dbReference>
<evidence type="ECO:0000256" key="1">
    <source>
        <dbReference type="ARBA" id="ARBA00004123"/>
    </source>
</evidence>
<protein>
    <recommendedName>
        <fullName evidence="7">HAT C-terminal dimerisation domain-containing protein</fullName>
    </recommendedName>
</protein>
<evidence type="ECO:0000256" key="6">
    <source>
        <dbReference type="SAM" id="MobiDB-lite"/>
    </source>
</evidence>
<reference evidence="8 9" key="1">
    <citation type="submission" date="2014-04" db="EMBL/GenBank/DDBJ databases">
        <title>Evolutionary Origins and Diversification of the Mycorrhizal Mutualists.</title>
        <authorList>
            <consortium name="DOE Joint Genome Institute"/>
            <consortium name="Mycorrhizal Genomics Consortium"/>
            <person name="Kohler A."/>
            <person name="Kuo A."/>
            <person name="Nagy L.G."/>
            <person name="Floudas D."/>
            <person name="Copeland A."/>
            <person name="Barry K.W."/>
            <person name="Cichocki N."/>
            <person name="Veneault-Fourrey C."/>
            <person name="LaButti K."/>
            <person name="Lindquist E.A."/>
            <person name="Lipzen A."/>
            <person name="Lundell T."/>
            <person name="Morin E."/>
            <person name="Murat C."/>
            <person name="Riley R."/>
            <person name="Ohm R."/>
            <person name="Sun H."/>
            <person name="Tunlid A."/>
            <person name="Henrissat B."/>
            <person name="Grigoriev I.V."/>
            <person name="Hibbett D.S."/>
            <person name="Martin F."/>
        </authorList>
    </citation>
    <scope>NUCLEOTIDE SEQUENCE [LARGE SCALE GENOMIC DNA]</scope>
    <source>
        <strain evidence="8 9">Koide BX008</strain>
    </source>
</reference>
<gene>
    <name evidence="8" type="ORF">M378DRAFT_91765</name>
</gene>
<dbReference type="OrthoDB" id="2690041at2759"/>
<name>A0A0C2W180_AMAMK</name>
<feature type="region of interest" description="Disordered" evidence="6">
    <location>
        <begin position="278"/>
        <end position="317"/>
    </location>
</feature>
<dbReference type="AlphaFoldDB" id="A0A0C2W180"/>
<evidence type="ECO:0000256" key="5">
    <source>
        <dbReference type="ARBA" id="ARBA00023242"/>
    </source>
</evidence>
<evidence type="ECO:0000313" key="9">
    <source>
        <dbReference type="Proteomes" id="UP000054549"/>
    </source>
</evidence>
<dbReference type="GO" id="GO:0046983">
    <property type="term" value="F:protein dimerization activity"/>
    <property type="evidence" value="ECO:0007669"/>
    <property type="project" value="InterPro"/>
</dbReference>
<dbReference type="GO" id="GO:0008270">
    <property type="term" value="F:zinc ion binding"/>
    <property type="evidence" value="ECO:0007669"/>
    <property type="project" value="UniProtKB-KW"/>
</dbReference>
<evidence type="ECO:0000313" key="8">
    <source>
        <dbReference type="EMBL" id="KIL54872.1"/>
    </source>
</evidence>
<dbReference type="InParanoid" id="A0A0C2W180"/>
<dbReference type="InterPro" id="IPR008906">
    <property type="entry name" value="HATC_C_dom"/>
</dbReference>
<dbReference type="SUPFAM" id="SSF53098">
    <property type="entry name" value="Ribonuclease H-like"/>
    <property type="match status" value="1"/>
</dbReference>
<keyword evidence="4" id="KW-0862">Zinc</keyword>
<sequence>MAEFARCYQKRTGEHFDVKKRHIRCLAHIINLATQALISTRSNAKYYNPHNIDEHTPDVEAPERDELGLIRAIAVKERSSAQRKELFQSLQARQGVPQPVQLLLDMKVQWGSTYVMLNRAISTKKFVQDFVYELGLRAGTEGLDARKKIDALMLTESEWERVRMFCSLLRQADKAQQAFSSAQTPTLFGAIPAIETLHSAWNTRADKIKYSSFHGALHAATAKLNEYYEKTADSNAHILVMLLHPERKMAYFKKHWSENLQKNVLDLGRDLFKQRYAATASSQITPPRPTKRQRTQSFMCETDSDDSDTDNNGVDEASSTPWLAEYERYVNTNEIIPPGMTVVAWWGLNALRYPIAASLARDYLAIMSSSVSSECAFSSAGLTLTKRRNRLKGDIVEALQCLKCMYQNDLIFREVVVATEEEKELDEMDLELAADPDLAEESFTWDQLVADDSDEGIYEDL</sequence>
<dbReference type="InterPro" id="IPR052035">
    <property type="entry name" value="ZnF_BED_domain_contain"/>
</dbReference>
<dbReference type="PANTHER" id="PTHR46481:SF10">
    <property type="entry name" value="ZINC FINGER BED DOMAIN-CONTAINING PROTEIN 39"/>
    <property type="match status" value="1"/>
</dbReference>
<dbReference type="Pfam" id="PF05699">
    <property type="entry name" value="Dimer_Tnp_hAT"/>
    <property type="match status" value="1"/>
</dbReference>
<dbReference type="GO" id="GO:0005634">
    <property type="term" value="C:nucleus"/>
    <property type="evidence" value="ECO:0007669"/>
    <property type="project" value="UniProtKB-SubCell"/>
</dbReference>
<keyword evidence="3" id="KW-0863">Zinc-finger</keyword>
<keyword evidence="2" id="KW-0479">Metal-binding</keyword>
<dbReference type="HOGENOM" id="CLU_009123_2_1_1"/>
<dbReference type="InterPro" id="IPR012337">
    <property type="entry name" value="RNaseH-like_sf"/>
</dbReference>
<accession>A0A0C2W180</accession>
<evidence type="ECO:0000256" key="3">
    <source>
        <dbReference type="ARBA" id="ARBA00022771"/>
    </source>
</evidence>
<proteinExistence type="predicted"/>
<keyword evidence="5" id="KW-0539">Nucleus</keyword>
<evidence type="ECO:0000259" key="7">
    <source>
        <dbReference type="Pfam" id="PF05699"/>
    </source>
</evidence>
<keyword evidence="9" id="KW-1185">Reference proteome</keyword>
<evidence type="ECO:0000256" key="2">
    <source>
        <dbReference type="ARBA" id="ARBA00022723"/>
    </source>
</evidence>
<organism evidence="8 9">
    <name type="scientific">Amanita muscaria (strain Koide BX008)</name>
    <dbReference type="NCBI Taxonomy" id="946122"/>
    <lineage>
        <taxon>Eukaryota</taxon>
        <taxon>Fungi</taxon>
        <taxon>Dikarya</taxon>
        <taxon>Basidiomycota</taxon>
        <taxon>Agaricomycotina</taxon>
        <taxon>Agaricomycetes</taxon>
        <taxon>Agaricomycetidae</taxon>
        <taxon>Agaricales</taxon>
        <taxon>Pluteineae</taxon>
        <taxon>Amanitaceae</taxon>
        <taxon>Amanita</taxon>
    </lineage>
</organism>
<dbReference type="EMBL" id="KN818610">
    <property type="protein sequence ID" value="KIL54872.1"/>
    <property type="molecule type" value="Genomic_DNA"/>
</dbReference>